<dbReference type="Proteomes" id="UP000235672">
    <property type="component" value="Unassembled WGS sequence"/>
</dbReference>
<proteinExistence type="predicted"/>
<dbReference type="InterPro" id="IPR025877">
    <property type="entry name" value="MobA-like_NTP_Trfase"/>
</dbReference>
<dbReference type="GO" id="GO:0016779">
    <property type="term" value="F:nucleotidyltransferase activity"/>
    <property type="evidence" value="ECO:0007669"/>
    <property type="project" value="UniProtKB-ARBA"/>
</dbReference>
<evidence type="ECO:0000259" key="1">
    <source>
        <dbReference type="Pfam" id="PF12804"/>
    </source>
</evidence>
<accession>A0A2J6PDW9</accession>
<dbReference type="OrthoDB" id="20872at2759"/>
<dbReference type="EMBL" id="KZ613558">
    <property type="protein sequence ID" value="PMD12240.1"/>
    <property type="molecule type" value="Genomic_DNA"/>
</dbReference>
<sequence length="212" mass="24201">MASPIRHLRIMMLAAGKSSRIGSPKFLLPFPDGRPSYVHGVEMIQRAFPDAGNIWLWLRDPSQLMADDVPKSLHVKLFYETVHIDHFHLKGVHGLPVNGLLAAFGIDPTRHWLFIPCDYPLLTMEELRHLRVQYTEPVTCFENGRGLTERWVSIWGPAALAHLSENVERGFLDPGRVIQDLKGKRTRPIHTYSLFNTNTKEEWEEAMSLLAA</sequence>
<evidence type="ECO:0000313" key="2">
    <source>
        <dbReference type="EMBL" id="PMD12240.1"/>
    </source>
</evidence>
<dbReference type="Gene3D" id="3.90.550.10">
    <property type="entry name" value="Spore Coat Polysaccharide Biosynthesis Protein SpsA, Chain A"/>
    <property type="match status" value="1"/>
</dbReference>
<keyword evidence="2" id="KW-0808">Transferase</keyword>
<dbReference type="AlphaFoldDB" id="A0A2J6PDW9"/>
<gene>
    <name evidence="2" type="ORF">NA56DRAFT_652659</name>
</gene>
<keyword evidence="3" id="KW-1185">Reference proteome</keyword>
<dbReference type="SUPFAM" id="SSF53448">
    <property type="entry name" value="Nucleotide-diphospho-sugar transferases"/>
    <property type="match status" value="1"/>
</dbReference>
<organism evidence="2 3">
    <name type="scientific">Hyaloscypha hepaticicola</name>
    <dbReference type="NCBI Taxonomy" id="2082293"/>
    <lineage>
        <taxon>Eukaryota</taxon>
        <taxon>Fungi</taxon>
        <taxon>Dikarya</taxon>
        <taxon>Ascomycota</taxon>
        <taxon>Pezizomycotina</taxon>
        <taxon>Leotiomycetes</taxon>
        <taxon>Helotiales</taxon>
        <taxon>Hyaloscyphaceae</taxon>
        <taxon>Hyaloscypha</taxon>
    </lineage>
</organism>
<feature type="domain" description="MobA-like NTP transferase" evidence="1">
    <location>
        <begin position="12"/>
        <end position="144"/>
    </location>
</feature>
<dbReference type="Pfam" id="PF12804">
    <property type="entry name" value="NTP_transf_3"/>
    <property type="match status" value="1"/>
</dbReference>
<evidence type="ECO:0000313" key="3">
    <source>
        <dbReference type="Proteomes" id="UP000235672"/>
    </source>
</evidence>
<reference evidence="2 3" key="1">
    <citation type="submission" date="2016-05" db="EMBL/GenBank/DDBJ databases">
        <title>A degradative enzymes factory behind the ericoid mycorrhizal symbiosis.</title>
        <authorList>
            <consortium name="DOE Joint Genome Institute"/>
            <person name="Martino E."/>
            <person name="Morin E."/>
            <person name="Grelet G."/>
            <person name="Kuo A."/>
            <person name="Kohler A."/>
            <person name="Daghino S."/>
            <person name="Barry K."/>
            <person name="Choi C."/>
            <person name="Cichocki N."/>
            <person name="Clum A."/>
            <person name="Copeland A."/>
            <person name="Hainaut M."/>
            <person name="Haridas S."/>
            <person name="Labutti K."/>
            <person name="Lindquist E."/>
            <person name="Lipzen A."/>
            <person name="Khouja H.-R."/>
            <person name="Murat C."/>
            <person name="Ohm R."/>
            <person name="Olson A."/>
            <person name="Spatafora J."/>
            <person name="Veneault-Fourrey C."/>
            <person name="Henrissat B."/>
            <person name="Grigoriev I."/>
            <person name="Martin F."/>
            <person name="Perotto S."/>
        </authorList>
    </citation>
    <scope>NUCLEOTIDE SEQUENCE [LARGE SCALE GENOMIC DNA]</scope>
    <source>
        <strain evidence="2 3">UAMH 7357</strain>
    </source>
</reference>
<dbReference type="InterPro" id="IPR029044">
    <property type="entry name" value="Nucleotide-diphossugar_trans"/>
</dbReference>
<protein>
    <submittedName>
        <fullName evidence="2">Nucleotide-diphospho-sugar transferase</fullName>
    </submittedName>
</protein>
<name>A0A2J6PDW9_9HELO</name>